<sequence>MKSQNCISFVTDSPEKKMRMTFPMSRNAQMALCFLGVINFFILSLTSYLTIKSLPSVRTVSDGDLKDIQSDGTQNPTTFNPILWAKINRISNELNVSGVATGVARDKALISGDAITSFVYIMHNPRLCQGVDVVDFIIIVHSAPANLERRKRIRESFAKESLFLPFHVRVAFLLGRTTNQTLDDLVRKEHLVNNDSVTGVFIDSYHNLTFKGVMGYRWVSEHCRNAKFVLKIDDDVIVNTFALLQSFYRHMNRKRSIFCNVWQANTMEILRQGKWQVSDHIFRNHHTFPYSYCSGFVVILTADLMAPLSQAARLTPFFWIDDVYLFGMLPYVVGGVTFHHYCLDQFLSLQEQVLMRCLNTSNIECSIFASVVRDNSFWFLWDMILHKYNSMPWSIETELVV</sequence>
<evidence type="ECO:0000256" key="6">
    <source>
        <dbReference type="ARBA" id="ARBA00022968"/>
    </source>
</evidence>
<evidence type="ECO:0000256" key="10">
    <source>
        <dbReference type="RuleBase" id="RU363063"/>
    </source>
</evidence>
<dbReference type="PANTHER" id="PTHR11214">
    <property type="entry name" value="BETA-1,3-N-ACETYLGLUCOSAMINYLTRANSFERASE"/>
    <property type="match status" value="1"/>
</dbReference>
<comment type="caution">
    <text evidence="11">The sequence shown here is derived from an EMBL/GenBank/DDBJ whole genome shotgun (WGS) entry which is preliminary data.</text>
</comment>
<gene>
    <name evidence="11" type="ORF">Bpfe_029390</name>
</gene>
<dbReference type="PANTHER" id="PTHR11214:SF364">
    <property type="entry name" value="HEXOSYLTRANSFERASE"/>
    <property type="match status" value="1"/>
</dbReference>
<comment type="subcellular location">
    <subcellularLocation>
        <location evidence="1 10">Golgi apparatus membrane</location>
        <topology evidence="1 10">Single-pass type II membrane protein</topology>
    </subcellularLocation>
</comment>
<evidence type="ECO:0000256" key="4">
    <source>
        <dbReference type="ARBA" id="ARBA00022679"/>
    </source>
</evidence>
<comment type="similarity">
    <text evidence="2 10">Belongs to the glycosyltransferase 31 family.</text>
</comment>
<evidence type="ECO:0000256" key="8">
    <source>
        <dbReference type="ARBA" id="ARBA00023034"/>
    </source>
</evidence>
<dbReference type="GO" id="GO:0000139">
    <property type="term" value="C:Golgi membrane"/>
    <property type="evidence" value="ECO:0007669"/>
    <property type="project" value="UniProtKB-SubCell"/>
</dbReference>
<dbReference type="GO" id="GO:0016758">
    <property type="term" value="F:hexosyltransferase activity"/>
    <property type="evidence" value="ECO:0007669"/>
    <property type="project" value="InterPro"/>
</dbReference>
<proteinExistence type="inferred from homology"/>
<accession>A0AAD8AUF3</accession>
<keyword evidence="3 10" id="KW-0328">Glycosyltransferase</keyword>
<keyword evidence="6 10" id="KW-0735">Signal-anchor</keyword>
<name>A0AAD8AUF3_BIOPF</name>
<dbReference type="Pfam" id="PF01762">
    <property type="entry name" value="Galactosyl_T"/>
    <property type="match status" value="1"/>
</dbReference>
<keyword evidence="12" id="KW-1185">Reference proteome</keyword>
<keyword evidence="7 10" id="KW-1133">Transmembrane helix</keyword>
<evidence type="ECO:0000313" key="12">
    <source>
        <dbReference type="Proteomes" id="UP001233172"/>
    </source>
</evidence>
<reference evidence="11" key="1">
    <citation type="journal article" date="2023" name="PLoS Negl. Trop. Dis.">
        <title>A genome sequence for Biomphalaria pfeifferi, the major vector snail for the human-infecting parasite Schistosoma mansoni.</title>
        <authorList>
            <person name="Bu L."/>
            <person name="Lu L."/>
            <person name="Laidemitt M.R."/>
            <person name="Zhang S.M."/>
            <person name="Mutuku M."/>
            <person name="Mkoji G."/>
            <person name="Steinauer M."/>
            <person name="Loker E.S."/>
        </authorList>
    </citation>
    <scope>NUCLEOTIDE SEQUENCE</scope>
    <source>
        <strain evidence="11">KasaAsao</strain>
    </source>
</reference>
<keyword evidence="8 10" id="KW-0333">Golgi apparatus</keyword>
<protein>
    <recommendedName>
        <fullName evidence="10">Hexosyltransferase</fullName>
        <ecNumber evidence="10">2.4.1.-</ecNumber>
    </recommendedName>
</protein>
<dbReference type="InterPro" id="IPR002659">
    <property type="entry name" value="Glyco_trans_31"/>
</dbReference>
<evidence type="ECO:0000313" key="11">
    <source>
        <dbReference type="EMBL" id="KAK0041175.1"/>
    </source>
</evidence>
<evidence type="ECO:0000256" key="3">
    <source>
        <dbReference type="ARBA" id="ARBA00022676"/>
    </source>
</evidence>
<keyword evidence="5 10" id="KW-0812">Transmembrane</keyword>
<evidence type="ECO:0000256" key="2">
    <source>
        <dbReference type="ARBA" id="ARBA00008661"/>
    </source>
</evidence>
<evidence type="ECO:0000256" key="9">
    <source>
        <dbReference type="ARBA" id="ARBA00023136"/>
    </source>
</evidence>
<feature type="transmembrane region" description="Helical" evidence="10">
    <location>
        <begin position="28"/>
        <end position="51"/>
    </location>
</feature>
<dbReference type="AlphaFoldDB" id="A0AAD8AUF3"/>
<dbReference type="Gene3D" id="3.90.550.50">
    <property type="match status" value="1"/>
</dbReference>
<evidence type="ECO:0000256" key="1">
    <source>
        <dbReference type="ARBA" id="ARBA00004323"/>
    </source>
</evidence>
<organism evidence="11 12">
    <name type="scientific">Biomphalaria pfeifferi</name>
    <name type="common">Bloodfluke planorb</name>
    <name type="synonym">Freshwater snail</name>
    <dbReference type="NCBI Taxonomy" id="112525"/>
    <lineage>
        <taxon>Eukaryota</taxon>
        <taxon>Metazoa</taxon>
        <taxon>Spiralia</taxon>
        <taxon>Lophotrochozoa</taxon>
        <taxon>Mollusca</taxon>
        <taxon>Gastropoda</taxon>
        <taxon>Heterobranchia</taxon>
        <taxon>Euthyneura</taxon>
        <taxon>Panpulmonata</taxon>
        <taxon>Hygrophila</taxon>
        <taxon>Lymnaeoidea</taxon>
        <taxon>Planorbidae</taxon>
        <taxon>Biomphalaria</taxon>
    </lineage>
</organism>
<dbReference type="EMBL" id="JASAOG010000285">
    <property type="protein sequence ID" value="KAK0041175.1"/>
    <property type="molecule type" value="Genomic_DNA"/>
</dbReference>
<keyword evidence="9 10" id="KW-0472">Membrane</keyword>
<dbReference type="GO" id="GO:0006493">
    <property type="term" value="P:protein O-linked glycosylation"/>
    <property type="evidence" value="ECO:0007669"/>
    <property type="project" value="TreeGrafter"/>
</dbReference>
<reference evidence="11" key="2">
    <citation type="submission" date="2023-04" db="EMBL/GenBank/DDBJ databases">
        <authorList>
            <person name="Bu L."/>
            <person name="Lu L."/>
            <person name="Laidemitt M.R."/>
            <person name="Zhang S.M."/>
            <person name="Mutuku M."/>
            <person name="Mkoji G."/>
            <person name="Steinauer M."/>
            <person name="Loker E.S."/>
        </authorList>
    </citation>
    <scope>NUCLEOTIDE SEQUENCE</scope>
    <source>
        <strain evidence="11">KasaAsao</strain>
        <tissue evidence="11">Whole Snail</tissue>
    </source>
</reference>
<keyword evidence="4" id="KW-0808">Transferase</keyword>
<evidence type="ECO:0000256" key="5">
    <source>
        <dbReference type="ARBA" id="ARBA00022692"/>
    </source>
</evidence>
<evidence type="ECO:0000256" key="7">
    <source>
        <dbReference type="ARBA" id="ARBA00022989"/>
    </source>
</evidence>
<dbReference type="EC" id="2.4.1.-" evidence="10"/>
<dbReference type="Proteomes" id="UP001233172">
    <property type="component" value="Unassembled WGS sequence"/>
</dbReference>